<dbReference type="STRING" id="454171.CP488_01337"/>
<dbReference type="InterPro" id="IPR011611">
    <property type="entry name" value="PfkB_dom"/>
</dbReference>
<dbReference type="PANTHER" id="PTHR46969:SF1">
    <property type="entry name" value="BIFUNCTIONAL PROTEIN HLDE"/>
    <property type="match status" value="1"/>
</dbReference>
<reference evidence="5" key="1">
    <citation type="submission" date="2013-03" db="EMBL/GenBank/DDBJ databases">
        <title>Genome sequence of Chthonomonas calidirosea, the first sequenced genome from the Armatimonadetes phylum (formally candidate division OP10).</title>
        <authorList>
            <person name="Lee K.C.Y."/>
            <person name="Morgan X.C."/>
            <person name="Dunfield P.F."/>
            <person name="Tamas I."/>
            <person name="Houghton K.M."/>
            <person name="Vyssotski M."/>
            <person name="Ryan J.L.J."/>
            <person name="Lagutin K."/>
            <person name="McDonald I.R."/>
            <person name="Stott M.B."/>
        </authorList>
    </citation>
    <scope>NUCLEOTIDE SEQUENCE [LARGE SCALE GENOMIC DNA]</scope>
    <source>
        <strain evidence="5">DSM 23976 / ICMP 18418 / T49</strain>
    </source>
</reference>
<keyword evidence="2 4" id="KW-0418">Kinase</keyword>
<dbReference type="GO" id="GO:0033785">
    <property type="term" value="F:heptose 7-phosphate kinase activity"/>
    <property type="evidence" value="ECO:0007669"/>
    <property type="project" value="TreeGrafter"/>
</dbReference>
<gene>
    <name evidence="4" type="ORF">CCALI_02750</name>
</gene>
<dbReference type="PROSITE" id="PS00583">
    <property type="entry name" value="PFKB_KINASES_1"/>
    <property type="match status" value="1"/>
</dbReference>
<dbReference type="AlphaFoldDB" id="S0F056"/>
<evidence type="ECO:0000256" key="1">
    <source>
        <dbReference type="ARBA" id="ARBA00022679"/>
    </source>
</evidence>
<sequence>MIGNHLLSKERYERLVHQFAACRVLVVGDIMADEYLRGQVRRISPESPVMIVEVQKEEIKPGGAANVANNLHALGAKVYLAGFIGEDEIGKNLVDTIQEAGIYINAVLVDPSRPTTRKTRIIAQHQQVLRVDRERTHEAPLPLQEQLALQVGESLHQVDAVVLSDYRKGALSPHTISTIMASAKRFSLPVIANPKPASAHWFSGATVLSLNQAETEELAGPIPLQDHELATYGAQLRAQLQVDILVTTLGPRGLAYWCKSGEHCHVPAHAIEVYDVAGAGDTTISAFTLALLCGATPLEAACIANHAGACAVRKVGVATVSPEELLDDWDQR</sequence>
<dbReference type="InParanoid" id="S0F056"/>
<dbReference type="Gene3D" id="3.40.1190.20">
    <property type="match status" value="1"/>
</dbReference>
<keyword evidence="5" id="KW-1185">Reference proteome</keyword>
<dbReference type="KEGG" id="ccz:CCALI_02750"/>
<dbReference type="PANTHER" id="PTHR46969">
    <property type="entry name" value="BIFUNCTIONAL PROTEIN HLDE"/>
    <property type="match status" value="1"/>
</dbReference>
<accession>S0F056</accession>
<feature type="domain" description="Carbohydrate kinase PfkB" evidence="3">
    <location>
        <begin position="24"/>
        <end position="322"/>
    </location>
</feature>
<dbReference type="GO" id="GO:0005829">
    <property type="term" value="C:cytosol"/>
    <property type="evidence" value="ECO:0007669"/>
    <property type="project" value="TreeGrafter"/>
</dbReference>
<dbReference type="Pfam" id="PF00294">
    <property type="entry name" value="PfkB"/>
    <property type="match status" value="1"/>
</dbReference>
<evidence type="ECO:0000313" key="5">
    <source>
        <dbReference type="Proteomes" id="UP000014227"/>
    </source>
</evidence>
<keyword evidence="4" id="KW-0548">Nucleotidyltransferase</keyword>
<dbReference type="SUPFAM" id="SSF53613">
    <property type="entry name" value="Ribokinase-like"/>
    <property type="match status" value="1"/>
</dbReference>
<dbReference type="InterPro" id="IPR029056">
    <property type="entry name" value="Ribokinase-like"/>
</dbReference>
<dbReference type="Proteomes" id="UP000014227">
    <property type="component" value="Chromosome I"/>
</dbReference>
<dbReference type="eggNOG" id="COG2870">
    <property type="taxonomic scope" value="Bacteria"/>
</dbReference>
<dbReference type="PROSITE" id="PS00584">
    <property type="entry name" value="PFKB_KINASES_2"/>
    <property type="match status" value="1"/>
</dbReference>
<evidence type="ECO:0000313" key="4">
    <source>
        <dbReference type="EMBL" id="CCW36538.1"/>
    </source>
</evidence>
<dbReference type="InterPro" id="IPR011913">
    <property type="entry name" value="RfaE_dom_I"/>
</dbReference>
<name>S0F056_CHTCT</name>
<evidence type="ECO:0000259" key="3">
    <source>
        <dbReference type="Pfam" id="PF00294"/>
    </source>
</evidence>
<dbReference type="OrthoDB" id="9802794at2"/>
<dbReference type="GO" id="GO:0033786">
    <property type="term" value="F:heptose-1-phosphate adenylyltransferase activity"/>
    <property type="evidence" value="ECO:0007669"/>
    <property type="project" value="TreeGrafter"/>
</dbReference>
<dbReference type="InterPro" id="IPR002173">
    <property type="entry name" value="Carboh/pur_kinase_PfkB_CS"/>
</dbReference>
<dbReference type="HOGENOM" id="CLU_021150_0_1_0"/>
<dbReference type="RefSeq" id="WP_016484045.1">
    <property type="nucleotide sequence ID" value="NC_021487.1"/>
</dbReference>
<keyword evidence="1 4" id="KW-0808">Transferase</keyword>
<dbReference type="CDD" id="cd01172">
    <property type="entry name" value="RfaE_like"/>
    <property type="match status" value="1"/>
</dbReference>
<dbReference type="GO" id="GO:0016773">
    <property type="term" value="F:phosphotransferase activity, alcohol group as acceptor"/>
    <property type="evidence" value="ECO:0007669"/>
    <property type="project" value="InterPro"/>
</dbReference>
<evidence type="ECO:0000256" key="2">
    <source>
        <dbReference type="ARBA" id="ARBA00022777"/>
    </source>
</evidence>
<organism evidence="4 5">
    <name type="scientific">Chthonomonas calidirosea (strain DSM 23976 / ICMP 18418 / T49)</name>
    <dbReference type="NCBI Taxonomy" id="1303518"/>
    <lineage>
        <taxon>Bacteria</taxon>
        <taxon>Bacillati</taxon>
        <taxon>Armatimonadota</taxon>
        <taxon>Chthonomonadia</taxon>
        <taxon>Chthonomonadales</taxon>
        <taxon>Chthonomonadaceae</taxon>
        <taxon>Chthonomonas</taxon>
    </lineage>
</organism>
<dbReference type="EMBL" id="HF951689">
    <property type="protein sequence ID" value="CCW36538.1"/>
    <property type="molecule type" value="Genomic_DNA"/>
</dbReference>
<protein>
    <submittedName>
        <fullName evidence="4">ADP-heptose synthase, bifunctional sugar kinase/adenylyltransferase</fullName>
    </submittedName>
</protein>
<dbReference type="PATRIC" id="fig|1303518.3.peg.2854"/>
<proteinExistence type="predicted"/>